<dbReference type="Pfam" id="PF02996">
    <property type="entry name" value="Prefoldin"/>
    <property type="match status" value="1"/>
</dbReference>
<sequence length="145" mass="16006">MEDQQRLDEMVNELNLYKSQAEVLQQQVEAIQASLAEVEILESTLEDVKEKNSLEALVPVGAGSFMNAEIKNTDEIIMSVGAGVAIKKSVEDAKETLSSQKDELNDSLDKMLKNLQKISQIVAQLSPQAEELMRKVQASNAQQAM</sequence>
<dbReference type="GO" id="GO:0006457">
    <property type="term" value="P:protein folding"/>
    <property type="evidence" value="ECO:0007669"/>
    <property type="project" value="InterPro"/>
</dbReference>
<dbReference type="InterPro" id="IPR004127">
    <property type="entry name" value="Prefoldin_subunit_alpha"/>
</dbReference>
<dbReference type="GO" id="GO:0005737">
    <property type="term" value="C:cytoplasm"/>
    <property type="evidence" value="ECO:0007669"/>
    <property type="project" value="TreeGrafter"/>
</dbReference>
<dbReference type="PANTHER" id="PTHR12674:SF2">
    <property type="entry name" value="PREFOLDIN SUBUNIT 5"/>
    <property type="match status" value="1"/>
</dbReference>
<evidence type="ECO:0000256" key="2">
    <source>
        <dbReference type="SAM" id="Coils"/>
    </source>
</evidence>
<dbReference type="PANTHER" id="PTHR12674">
    <property type="entry name" value="PREFOLDIN SUBUNIT 5"/>
    <property type="match status" value="1"/>
</dbReference>
<comment type="similarity">
    <text evidence="1">Belongs to the prefoldin subunit alpha family.</text>
</comment>
<feature type="coiled-coil region" evidence="2">
    <location>
        <begin position="7"/>
        <end position="51"/>
    </location>
</feature>
<evidence type="ECO:0000313" key="3">
    <source>
        <dbReference type="EMBL" id="MPL61990.1"/>
    </source>
</evidence>
<dbReference type="HAMAP" id="MF_00308">
    <property type="entry name" value="PfdA"/>
    <property type="match status" value="1"/>
</dbReference>
<evidence type="ECO:0000256" key="1">
    <source>
        <dbReference type="ARBA" id="ARBA00010048"/>
    </source>
</evidence>
<gene>
    <name evidence="3" type="primary">pfdA_1</name>
    <name evidence="3" type="ORF">SDC9_07580</name>
</gene>
<dbReference type="InterPro" id="IPR011599">
    <property type="entry name" value="PFD_alpha_archaea"/>
</dbReference>
<feature type="coiled-coil region" evidence="2">
    <location>
        <begin position="87"/>
        <end position="121"/>
    </location>
</feature>
<comment type="caution">
    <text evidence="3">The sequence shown here is derived from an EMBL/GenBank/DDBJ whole genome shotgun (WGS) entry which is preliminary data.</text>
</comment>
<accession>A0A644T574</accession>
<organism evidence="3">
    <name type="scientific">bioreactor metagenome</name>
    <dbReference type="NCBI Taxonomy" id="1076179"/>
    <lineage>
        <taxon>unclassified sequences</taxon>
        <taxon>metagenomes</taxon>
        <taxon>ecological metagenomes</taxon>
    </lineage>
</organism>
<name>A0A644T574_9ZZZZ</name>
<keyword evidence="2" id="KW-0175">Coiled coil</keyword>
<dbReference type="NCBIfam" id="TIGR00293">
    <property type="entry name" value="prefoldin subunit alpha"/>
    <property type="match status" value="1"/>
</dbReference>
<dbReference type="InterPro" id="IPR009053">
    <property type="entry name" value="Prefoldin"/>
</dbReference>
<dbReference type="GO" id="GO:0016272">
    <property type="term" value="C:prefoldin complex"/>
    <property type="evidence" value="ECO:0007669"/>
    <property type="project" value="InterPro"/>
</dbReference>
<dbReference type="GO" id="GO:0051082">
    <property type="term" value="F:unfolded protein binding"/>
    <property type="evidence" value="ECO:0007669"/>
    <property type="project" value="InterPro"/>
</dbReference>
<dbReference type="Gene3D" id="1.10.287.370">
    <property type="match status" value="1"/>
</dbReference>
<dbReference type="EMBL" id="VSSQ01000016">
    <property type="protein sequence ID" value="MPL61990.1"/>
    <property type="molecule type" value="Genomic_DNA"/>
</dbReference>
<dbReference type="AlphaFoldDB" id="A0A644T574"/>
<reference evidence="3" key="1">
    <citation type="submission" date="2019-08" db="EMBL/GenBank/DDBJ databases">
        <authorList>
            <person name="Kucharzyk K."/>
            <person name="Murdoch R.W."/>
            <person name="Higgins S."/>
            <person name="Loffler F."/>
        </authorList>
    </citation>
    <scope>NUCLEOTIDE SEQUENCE</scope>
</reference>
<dbReference type="SUPFAM" id="SSF46579">
    <property type="entry name" value="Prefoldin"/>
    <property type="match status" value="1"/>
</dbReference>
<protein>
    <submittedName>
        <fullName evidence="3">Prefoldin subunit alpha</fullName>
    </submittedName>
</protein>
<proteinExistence type="inferred from homology"/>
<dbReference type="CDD" id="cd23160">
    <property type="entry name" value="Prefoldin_alpha_GimC"/>
    <property type="match status" value="1"/>
</dbReference>